<feature type="compositionally biased region" description="Basic and acidic residues" evidence="1">
    <location>
        <begin position="147"/>
        <end position="211"/>
    </location>
</feature>
<evidence type="ECO:0000256" key="1">
    <source>
        <dbReference type="SAM" id="MobiDB-lite"/>
    </source>
</evidence>
<dbReference type="Proteomes" id="UP000179807">
    <property type="component" value="Unassembled WGS sequence"/>
</dbReference>
<protein>
    <submittedName>
        <fullName evidence="2">Uncharacterized protein</fullName>
    </submittedName>
</protein>
<accession>A0A1J4K1N5</accession>
<comment type="caution">
    <text evidence="2">The sequence shown here is derived from an EMBL/GenBank/DDBJ whole genome shotgun (WGS) entry which is preliminary data.</text>
</comment>
<name>A0A1J4K1N5_9EUKA</name>
<dbReference type="EMBL" id="MLAK01000819">
    <property type="protein sequence ID" value="OHT03652.1"/>
    <property type="molecule type" value="Genomic_DNA"/>
</dbReference>
<dbReference type="GeneID" id="94841161"/>
<dbReference type="VEuPathDB" id="TrichDB:TRFO_28913"/>
<keyword evidence="3" id="KW-1185">Reference proteome</keyword>
<feature type="compositionally biased region" description="Acidic residues" evidence="1">
    <location>
        <begin position="27"/>
        <end position="36"/>
    </location>
</feature>
<dbReference type="AlphaFoldDB" id="A0A1J4K1N5"/>
<feature type="compositionally biased region" description="Low complexity" evidence="1">
    <location>
        <begin position="75"/>
        <end position="90"/>
    </location>
</feature>
<organism evidence="2 3">
    <name type="scientific">Tritrichomonas foetus</name>
    <dbReference type="NCBI Taxonomy" id="1144522"/>
    <lineage>
        <taxon>Eukaryota</taxon>
        <taxon>Metamonada</taxon>
        <taxon>Parabasalia</taxon>
        <taxon>Tritrichomonadida</taxon>
        <taxon>Tritrichomonadidae</taxon>
        <taxon>Tritrichomonas</taxon>
    </lineage>
</organism>
<feature type="compositionally biased region" description="Low complexity" evidence="1">
    <location>
        <begin position="99"/>
        <end position="120"/>
    </location>
</feature>
<sequence>MSSTLKKIEFSHTVFHGAKGGITPDFIPDDYEEEADEKEKVKSSPVKRTSKLPTKKPTTAKGSSRGTPSPTSNASSGSKPSPTKPSGRPGIASKPTARAGPSPTKPAPKAAPASKGSARPTTGAGARNMGTSGSLKCDKNTAAAAAADREAQRLRREAEEAEKRRYEEEQERKRKEYQKKRQEGEQERKNKMAQLRKEEAERKKKYEKLEAPFKQVKNKTSPKAGKEEPFIEIGKSPERPKSRPPNEKEATKRPGTGNRRDKDVDDLKKLIREKKAAAKKMKNDPNQIQIGTMIFNLDGEEIKPDGKADQKKAAPPEKKEPMRVEDLVLDIGDDNADDDDLFSLAAIAQNMHDHPPEEDENCDDDDDEQGTVFLFKGKPVDLPAYDGPDPASYRNEAIRKFIEKGLGVDKFLKVYHLVTDQSEQLTEDQCDEELKKILKSDEEMEYYPLIQQLVVAETLNE</sequence>
<feature type="region of interest" description="Disordered" evidence="1">
    <location>
        <begin position="300"/>
        <end position="324"/>
    </location>
</feature>
<dbReference type="RefSeq" id="XP_068356788.1">
    <property type="nucleotide sequence ID" value="XM_068506457.1"/>
</dbReference>
<reference evidence="2" key="1">
    <citation type="submission" date="2016-10" db="EMBL/GenBank/DDBJ databases">
        <authorList>
            <person name="Benchimol M."/>
            <person name="Almeida L.G."/>
            <person name="Vasconcelos A.T."/>
            <person name="Perreira-Neves A."/>
            <person name="Rosa I.A."/>
            <person name="Tasca T."/>
            <person name="Bogo M.R."/>
            <person name="de Souza W."/>
        </authorList>
    </citation>
    <scope>NUCLEOTIDE SEQUENCE [LARGE SCALE GENOMIC DNA]</scope>
    <source>
        <strain evidence="2">K</strain>
    </source>
</reference>
<evidence type="ECO:0000313" key="2">
    <source>
        <dbReference type="EMBL" id="OHT03652.1"/>
    </source>
</evidence>
<evidence type="ECO:0000313" key="3">
    <source>
        <dbReference type="Proteomes" id="UP000179807"/>
    </source>
</evidence>
<feature type="region of interest" description="Disordered" evidence="1">
    <location>
        <begin position="12"/>
        <end position="285"/>
    </location>
</feature>
<proteinExistence type="predicted"/>
<feature type="compositionally biased region" description="Basic and acidic residues" evidence="1">
    <location>
        <begin position="224"/>
        <end position="276"/>
    </location>
</feature>
<dbReference type="OrthoDB" id="10588694at2759"/>
<gene>
    <name evidence="2" type="ORF">TRFO_28913</name>
</gene>
<feature type="compositionally biased region" description="Polar residues" evidence="1">
    <location>
        <begin position="56"/>
        <end position="74"/>
    </location>
</feature>